<sequence>MQLAVSHPKPLQALLGGVGIALSVHSLLVCNGAVLGVSGFVHRSVRGDKEAGTAVLGMVLGGVATGFLADRDGAVSMVADFPQVILGGFLVGVGTKLANGCTSGFLNVLPRSLVATMSFFSTAVLTTQILHRGNLPESAGAEWSLGNQQGVIFALGMTLASLWALVKVFGQSGRKQPPSVSITVPISISRLTILQPPLRFTTSFLTAFTFGISLRLGNMVQPEKVLGFLATPISSAFDPSLAFLAASALPITTIFYHVVRRNGQPHFGGECAIPTSTKVDAKLIGGSVLFGLGWGICGICPGPALVILGRALYAGNGIATSVSWLISMVVGGLLVG</sequence>
<keyword evidence="4" id="KW-0997">Cell inner membrane</keyword>
<dbReference type="InterPro" id="IPR046513">
    <property type="entry name" value="DUF6691"/>
</dbReference>
<evidence type="ECO:0000256" key="3">
    <source>
        <dbReference type="ARBA" id="ARBA00022475"/>
    </source>
</evidence>
<feature type="transmembrane region" description="Helical" evidence="8">
    <location>
        <begin position="313"/>
        <end position="335"/>
    </location>
</feature>
<accession>A0A0D0EA05</accession>
<evidence type="ECO:0000313" key="9">
    <source>
        <dbReference type="EMBL" id="KIK96240.1"/>
    </source>
</evidence>
<keyword evidence="3" id="KW-1003">Cell membrane</keyword>
<dbReference type="Proteomes" id="UP000054538">
    <property type="component" value="Unassembled WGS sequence"/>
</dbReference>
<evidence type="ECO:0000256" key="7">
    <source>
        <dbReference type="ARBA" id="ARBA00023136"/>
    </source>
</evidence>
<evidence type="ECO:0000256" key="2">
    <source>
        <dbReference type="ARBA" id="ARBA00022448"/>
    </source>
</evidence>
<gene>
    <name evidence="9" type="ORF">PAXRUDRAFT_138931</name>
</gene>
<dbReference type="AlphaFoldDB" id="A0A0D0EA05"/>
<feature type="transmembrane region" description="Helical" evidence="8">
    <location>
        <begin position="240"/>
        <end position="259"/>
    </location>
</feature>
<feature type="transmembrane region" description="Helical" evidence="8">
    <location>
        <begin position="283"/>
        <end position="307"/>
    </location>
</feature>
<evidence type="ECO:0000256" key="1">
    <source>
        <dbReference type="ARBA" id="ARBA00004429"/>
    </source>
</evidence>
<dbReference type="InterPro" id="IPR007272">
    <property type="entry name" value="Sulf_transp_TsuA/YedE"/>
</dbReference>
<evidence type="ECO:0008006" key="11">
    <source>
        <dbReference type="Google" id="ProtNLM"/>
    </source>
</evidence>
<feature type="transmembrane region" description="Helical" evidence="8">
    <location>
        <begin position="200"/>
        <end position="220"/>
    </location>
</feature>
<evidence type="ECO:0000256" key="8">
    <source>
        <dbReference type="SAM" id="Phobius"/>
    </source>
</evidence>
<reference evidence="10" key="2">
    <citation type="submission" date="2015-01" db="EMBL/GenBank/DDBJ databases">
        <title>Evolutionary Origins and Diversification of the Mycorrhizal Mutualists.</title>
        <authorList>
            <consortium name="DOE Joint Genome Institute"/>
            <consortium name="Mycorrhizal Genomics Consortium"/>
            <person name="Kohler A."/>
            <person name="Kuo A."/>
            <person name="Nagy L.G."/>
            <person name="Floudas D."/>
            <person name="Copeland A."/>
            <person name="Barry K.W."/>
            <person name="Cichocki N."/>
            <person name="Veneault-Fourrey C."/>
            <person name="LaButti K."/>
            <person name="Lindquist E.A."/>
            <person name="Lipzen A."/>
            <person name="Lundell T."/>
            <person name="Morin E."/>
            <person name="Murat C."/>
            <person name="Riley R."/>
            <person name="Ohm R."/>
            <person name="Sun H."/>
            <person name="Tunlid A."/>
            <person name="Henrissat B."/>
            <person name="Grigoriev I.V."/>
            <person name="Hibbett D.S."/>
            <person name="Martin F."/>
        </authorList>
    </citation>
    <scope>NUCLEOTIDE SEQUENCE [LARGE SCALE GENOMIC DNA]</scope>
    <source>
        <strain evidence="10">Ve08.2h10</strain>
    </source>
</reference>
<dbReference type="EMBL" id="KN824997">
    <property type="protein sequence ID" value="KIK96240.1"/>
    <property type="molecule type" value="Genomic_DNA"/>
</dbReference>
<dbReference type="HOGENOM" id="CLU_037802_1_0_1"/>
<dbReference type="InParanoid" id="A0A0D0EA05"/>
<keyword evidence="2" id="KW-0813">Transport</keyword>
<dbReference type="GO" id="GO:0005886">
    <property type="term" value="C:plasma membrane"/>
    <property type="evidence" value="ECO:0007669"/>
    <property type="project" value="UniProtKB-SubCell"/>
</dbReference>
<feature type="transmembrane region" description="Helical" evidence="8">
    <location>
        <begin position="81"/>
        <end position="101"/>
    </location>
</feature>
<dbReference type="PANTHER" id="PTHR30574:SF1">
    <property type="entry name" value="SULPHUR TRANSPORT DOMAIN-CONTAINING PROTEIN"/>
    <property type="match status" value="1"/>
</dbReference>
<feature type="transmembrane region" description="Helical" evidence="8">
    <location>
        <begin position="20"/>
        <end position="41"/>
    </location>
</feature>
<evidence type="ECO:0000256" key="5">
    <source>
        <dbReference type="ARBA" id="ARBA00022692"/>
    </source>
</evidence>
<dbReference type="PANTHER" id="PTHR30574">
    <property type="entry name" value="INNER MEMBRANE PROTEIN YEDE"/>
    <property type="match status" value="1"/>
</dbReference>
<evidence type="ECO:0000256" key="6">
    <source>
        <dbReference type="ARBA" id="ARBA00022989"/>
    </source>
</evidence>
<keyword evidence="5 8" id="KW-0812">Transmembrane</keyword>
<dbReference type="STRING" id="930991.A0A0D0EA05"/>
<evidence type="ECO:0000256" key="4">
    <source>
        <dbReference type="ARBA" id="ARBA00022519"/>
    </source>
</evidence>
<evidence type="ECO:0000313" key="10">
    <source>
        <dbReference type="Proteomes" id="UP000054538"/>
    </source>
</evidence>
<keyword evidence="10" id="KW-1185">Reference proteome</keyword>
<name>A0A0D0EA05_9AGAM</name>
<protein>
    <recommendedName>
        <fullName evidence="11">Sulphur transport domain-containing protein</fullName>
    </recommendedName>
</protein>
<organism evidence="9 10">
    <name type="scientific">Paxillus rubicundulus Ve08.2h10</name>
    <dbReference type="NCBI Taxonomy" id="930991"/>
    <lineage>
        <taxon>Eukaryota</taxon>
        <taxon>Fungi</taxon>
        <taxon>Dikarya</taxon>
        <taxon>Basidiomycota</taxon>
        <taxon>Agaricomycotina</taxon>
        <taxon>Agaricomycetes</taxon>
        <taxon>Agaricomycetidae</taxon>
        <taxon>Boletales</taxon>
        <taxon>Paxilineae</taxon>
        <taxon>Paxillaceae</taxon>
        <taxon>Paxillus</taxon>
    </lineage>
</organism>
<feature type="transmembrane region" description="Helical" evidence="8">
    <location>
        <begin position="151"/>
        <end position="169"/>
    </location>
</feature>
<feature type="transmembrane region" description="Helical" evidence="8">
    <location>
        <begin position="53"/>
        <end position="69"/>
    </location>
</feature>
<reference evidence="9 10" key="1">
    <citation type="submission" date="2014-04" db="EMBL/GenBank/DDBJ databases">
        <authorList>
            <consortium name="DOE Joint Genome Institute"/>
            <person name="Kuo A."/>
            <person name="Kohler A."/>
            <person name="Jargeat P."/>
            <person name="Nagy L.G."/>
            <person name="Floudas D."/>
            <person name="Copeland A."/>
            <person name="Barry K.W."/>
            <person name="Cichocki N."/>
            <person name="Veneault-Fourrey C."/>
            <person name="LaButti K."/>
            <person name="Lindquist E.A."/>
            <person name="Lipzen A."/>
            <person name="Lundell T."/>
            <person name="Morin E."/>
            <person name="Murat C."/>
            <person name="Sun H."/>
            <person name="Tunlid A."/>
            <person name="Henrissat B."/>
            <person name="Grigoriev I.V."/>
            <person name="Hibbett D.S."/>
            <person name="Martin F."/>
            <person name="Nordberg H.P."/>
            <person name="Cantor M.N."/>
            <person name="Hua S.X."/>
        </authorList>
    </citation>
    <scope>NUCLEOTIDE SEQUENCE [LARGE SCALE GENOMIC DNA]</scope>
    <source>
        <strain evidence="9 10">Ve08.2h10</strain>
    </source>
</reference>
<comment type="subcellular location">
    <subcellularLocation>
        <location evidence="1">Cell inner membrane</location>
        <topology evidence="1">Multi-pass membrane protein</topology>
    </subcellularLocation>
</comment>
<feature type="transmembrane region" description="Helical" evidence="8">
    <location>
        <begin position="113"/>
        <end position="131"/>
    </location>
</feature>
<proteinExistence type="predicted"/>
<keyword evidence="7 8" id="KW-0472">Membrane</keyword>
<dbReference type="OrthoDB" id="10254418at2759"/>
<keyword evidence="6 8" id="KW-1133">Transmembrane helix</keyword>
<dbReference type="Pfam" id="PF20398">
    <property type="entry name" value="DUF6691"/>
    <property type="match status" value="1"/>
</dbReference>